<dbReference type="AlphaFoldDB" id="A0AAN9VR87"/>
<evidence type="ECO:0000256" key="2">
    <source>
        <dbReference type="SAM" id="SignalP"/>
    </source>
</evidence>
<evidence type="ECO:0008006" key="5">
    <source>
        <dbReference type="Google" id="ProtNLM"/>
    </source>
</evidence>
<accession>A0AAN9VR87</accession>
<protein>
    <recommendedName>
        <fullName evidence="5">Accessory gland protein</fullName>
    </recommendedName>
</protein>
<reference evidence="3 4" key="1">
    <citation type="submission" date="2024-03" db="EMBL/GenBank/DDBJ databases">
        <title>The genome assembly and annotation of the cricket Gryllus longicercus Weissman &amp; Gray.</title>
        <authorList>
            <person name="Szrajer S."/>
            <person name="Gray D."/>
            <person name="Ylla G."/>
        </authorList>
    </citation>
    <scope>NUCLEOTIDE SEQUENCE [LARGE SCALE GENOMIC DNA]</scope>
    <source>
        <strain evidence="3">DAG 2021-001</strain>
        <tissue evidence="3">Whole body minus gut</tissue>
    </source>
</reference>
<keyword evidence="2" id="KW-0732">Signal</keyword>
<dbReference type="Proteomes" id="UP001378592">
    <property type="component" value="Unassembled WGS sequence"/>
</dbReference>
<feature type="region of interest" description="Disordered" evidence="1">
    <location>
        <begin position="36"/>
        <end position="56"/>
    </location>
</feature>
<dbReference type="EMBL" id="JAZDUA010000068">
    <property type="protein sequence ID" value="KAK7869830.1"/>
    <property type="molecule type" value="Genomic_DNA"/>
</dbReference>
<organism evidence="3 4">
    <name type="scientific">Gryllus longicercus</name>
    <dbReference type="NCBI Taxonomy" id="2509291"/>
    <lineage>
        <taxon>Eukaryota</taxon>
        <taxon>Metazoa</taxon>
        <taxon>Ecdysozoa</taxon>
        <taxon>Arthropoda</taxon>
        <taxon>Hexapoda</taxon>
        <taxon>Insecta</taxon>
        <taxon>Pterygota</taxon>
        <taxon>Neoptera</taxon>
        <taxon>Polyneoptera</taxon>
        <taxon>Orthoptera</taxon>
        <taxon>Ensifera</taxon>
        <taxon>Gryllidea</taxon>
        <taxon>Grylloidea</taxon>
        <taxon>Gryllidae</taxon>
        <taxon>Gryllinae</taxon>
        <taxon>Gryllus</taxon>
    </lineage>
</organism>
<evidence type="ECO:0000313" key="4">
    <source>
        <dbReference type="Proteomes" id="UP001378592"/>
    </source>
</evidence>
<feature type="chain" id="PRO_5043022432" description="Accessory gland protein" evidence="2">
    <location>
        <begin position="29"/>
        <end position="125"/>
    </location>
</feature>
<name>A0AAN9VR87_9ORTH</name>
<feature type="signal peptide" evidence="2">
    <location>
        <begin position="1"/>
        <end position="28"/>
    </location>
</feature>
<comment type="caution">
    <text evidence="3">The sequence shown here is derived from an EMBL/GenBank/DDBJ whole genome shotgun (WGS) entry which is preliminary data.</text>
</comment>
<evidence type="ECO:0000313" key="3">
    <source>
        <dbReference type="EMBL" id="KAK7869830.1"/>
    </source>
</evidence>
<gene>
    <name evidence="3" type="ORF">R5R35_008048</name>
</gene>
<proteinExistence type="predicted"/>
<evidence type="ECO:0000256" key="1">
    <source>
        <dbReference type="SAM" id="MobiDB-lite"/>
    </source>
</evidence>
<sequence length="125" mass="13936">MPLRPRSVARAQMLLLVIVTVVMRVTVAVKEETVTEDEGIAQDGLTSPSESDQKQDLKCPELDPYVASPCAFLCGWCPEGQICCKNNCGGTECMEPAKPHIPTEKELRFWKLYEQSIKPLKKLAE</sequence>
<keyword evidence="4" id="KW-1185">Reference proteome</keyword>